<organism evidence="2 3">
    <name type="scientific">Laccaria amethystina LaAM-08-1</name>
    <dbReference type="NCBI Taxonomy" id="1095629"/>
    <lineage>
        <taxon>Eukaryota</taxon>
        <taxon>Fungi</taxon>
        <taxon>Dikarya</taxon>
        <taxon>Basidiomycota</taxon>
        <taxon>Agaricomycotina</taxon>
        <taxon>Agaricomycetes</taxon>
        <taxon>Agaricomycetidae</taxon>
        <taxon>Agaricales</taxon>
        <taxon>Agaricineae</taxon>
        <taxon>Hydnangiaceae</taxon>
        <taxon>Laccaria</taxon>
    </lineage>
</organism>
<gene>
    <name evidence="2" type="ORF">K443DRAFT_15056</name>
</gene>
<protein>
    <submittedName>
        <fullName evidence="2">Uncharacterized protein</fullName>
    </submittedName>
</protein>
<feature type="non-terminal residue" evidence="2">
    <location>
        <position position="124"/>
    </location>
</feature>
<keyword evidence="3" id="KW-1185">Reference proteome</keyword>
<feature type="region of interest" description="Disordered" evidence="1">
    <location>
        <begin position="45"/>
        <end position="84"/>
    </location>
</feature>
<evidence type="ECO:0000313" key="3">
    <source>
        <dbReference type="Proteomes" id="UP000054477"/>
    </source>
</evidence>
<sequence length="124" mass="12287">MATLAKTTDSNSTRDPSALSAVAIDSSHVVTSEPTSSATLTTLAETTDSNGTSDPSTSSAVGINSSLASEPGTPSTITTGSANAPVGDVLINTARPSRKRKLPNSIPTLVAAKIPAAVGPDGRP</sequence>
<dbReference type="EMBL" id="KN839139">
    <property type="protein sequence ID" value="KIJ90642.1"/>
    <property type="molecule type" value="Genomic_DNA"/>
</dbReference>
<reference evidence="3" key="2">
    <citation type="submission" date="2015-01" db="EMBL/GenBank/DDBJ databases">
        <title>Evolutionary Origins and Diversification of the Mycorrhizal Mutualists.</title>
        <authorList>
            <consortium name="DOE Joint Genome Institute"/>
            <consortium name="Mycorrhizal Genomics Consortium"/>
            <person name="Kohler A."/>
            <person name="Kuo A."/>
            <person name="Nagy L.G."/>
            <person name="Floudas D."/>
            <person name="Copeland A."/>
            <person name="Barry K.W."/>
            <person name="Cichocki N."/>
            <person name="Veneault-Fourrey C."/>
            <person name="LaButti K."/>
            <person name="Lindquist E.A."/>
            <person name="Lipzen A."/>
            <person name="Lundell T."/>
            <person name="Morin E."/>
            <person name="Murat C."/>
            <person name="Riley R."/>
            <person name="Ohm R."/>
            <person name="Sun H."/>
            <person name="Tunlid A."/>
            <person name="Henrissat B."/>
            <person name="Grigoriev I.V."/>
            <person name="Hibbett D.S."/>
            <person name="Martin F."/>
        </authorList>
    </citation>
    <scope>NUCLEOTIDE SEQUENCE [LARGE SCALE GENOMIC DNA]</scope>
    <source>
        <strain evidence="3">LaAM-08-1</strain>
    </source>
</reference>
<dbReference type="AlphaFoldDB" id="A0A0C9X275"/>
<evidence type="ECO:0000256" key="1">
    <source>
        <dbReference type="SAM" id="MobiDB-lite"/>
    </source>
</evidence>
<reference evidence="2 3" key="1">
    <citation type="submission" date="2014-04" db="EMBL/GenBank/DDBJ databases">
        <authorList>
            <consortium name="DOE Joint Genome Institute"/>
            <person name="Kuo A."/>
            <person name="Kohler A."/>
            <person name="Nagy L.G."/>
            <person name="Floudas D."/>
            <person name="Copeland A."/>
            <person name="Barry K.W."/>
            <person name="Cichocki N."/>
            <person name="Veneault-Fourrey C."/>
            <person name="LaButti K."/>
            <person name="Lindquist E.A."/>
            <person name="Lipzen A."/>
            <person name="Lundell T."/>
            <person name="Morin E."/>
            <person name="Murat C."/>
            <person name="Sun H."/>
            <person name="Tunlid A."/>
            <person name="Henrissat B."/>
            <person name="Grigoriev I.V."/>
            <person name="Hibbett D.S."/>
            <person name="Martin F."/>
            <person name="Nordberg H.P."/>
            <person name="Cantor M.N."/>
            <person name="Hua S.X."/>
        </authorList>
    </citation>
    <scope>NUCLEOTIDE SEQUENCE [LARGE SCALE GENOMIC DNA]</scope>
    <source>
        <strain evidence="2 3">LaAM-08-1</strain>
    </source>
</reference>
<accession>A0A0C9X275</accession>
<proteinExistence type="predicted"/>
<dbReference type="HOGENOM" id="CLU_2009364_0_0_1"/>
<dbReference type="OrthoDB" id="10604733at2759"/>
<feature type="compositionally biased region" description="Polar residues" evidence="1">
    <location>
        <begin position="48"/>
        <end position="82"/>
    </location>
</feature>
<evidence type="ECO:0000313" key="2">
    <source>
        <dbReference type="EMBL" id="KIJ90642.1"/>
    </source>
</evidence>
<name>A0A0C9X275_9AGAR</name>
<dbReference type="Proteomes" id="UP000054477">
    <property type="component" value="Unassembled WGS sequence"/>
</dbReference>